<dbReference type="InterPro" id="IPR003741">
    <property type="entry name" value="LUD_dom"/>
</dbReference>
<reference evidence="12 13" key="1">
    <citation type="submission" date="2013-08" db="EMBL/GenBank/DDBJ databases">
        <title>The genome sequence of Knoellia subterranea.</title>
        <authorList>
            <person name="Zhu W."/>
            <person name="Wang G."/>
        </authorList>
    </citation>
    <scope>NUCLEOTIDE SEQUENCE [LARGE SCALE GENOMIC DNA]</scope>
    <source>
        <strain evidence="12 13">KCTC 19937</strain>
    </source>
</reference>
<dbReference type="GO" id="GO:0051539">
    <property type="term" value="F:4 iron, 4 sulfur cluster binding"/>
    <property type="evidence" value="ECO:0007669"/>
    <property type="project" value="UniProtKB-KW"/>
</dbReference>
<evidence type="ECO:0000256" key="8">
    <source>
        <dbReference type="SAM" id="MobiDB-lite"/>
    </source>
</evidence>
<dbReference type="GO" id="GO:0046872">
    <property type="term" value="F:metal ion binding"/>
    <property type="evidence" value="ECO:0007669"/>
    <property type="project" value="UniProtKB-KW"/>
</dbReference>
<evidence type="ECO:0000256" key="2">
    <source>
        <dbReference type="ARBA" id="ARBA00022485"/>
    </source>
</evidence>
<dbReference type="Proteomes" id="UP000030011">
    <property type="component" value="Unassembled WGS sequence"/>
</dbReference>
<dbReference type="PANTHER" id="PTHR47153:SF2">
    <property type="entry name" value="LACTATE UTILIZATION PROTEIN B"/>
    <property type="match status" value="1"/>
</dbReference>
<evidence type="ECO:0000259" key="9">
    <source>
        <dbReference type="Pfam" id="PF02589"/>
    </source>
</evidence>
<gene>
    <name evidence="12" type="ORF">N803_11860</name>
</gene>
<feature type="domain" description="4Fe-4S ferredoxin-type" evidence="11">
    <location>
        <begin position="323"/>
        <end position="392"/>
    </location>
</feature>
<dbReference type="EMBL" id="AVPK01000004">
    <property type="protein sequence ID" value="KGN37746.1"/>
    <property type="molecule type" value="Genomic_DNA"/>
</dbReference>
<dbReference type="AlphaFoldDB" id="A0A0A0JQ70"/>
<accession>A0A0A0JQ70</accession>
<dbReference type="InterPro" id="IPR017896">
    <property type="entry name" value="4Fe4S_Fe-S-bd"/>
</dbReference>
<evidence type="ECO:0000256" key="1">
    <source>
        <dbReference type="ARBA" id="ARBA00022448"/>
    </source>
</evidence>
<dbReference type="SUPFAM" id="SSF100950">
    <property type="entry name" value="NagB/RpiA/CoA transferase-like"/>
    <property type="match status" value="1"/>
</dbReference>
<dbReference type="Gene3D" id="3.40.50.10420">
    <property type="entry name" value="NagB/RpiA/CoA transferase-like"/>
    <property type="match status" value="1"/>
</dbReference>
<dbReference type="InterPro" id="IPR024185">
    <property type="entry name" value="FTHF_cligase-like_sf"/>
</dbReference>
<evidence type="ECO:0000313" key="13">
    <source>
        <dbReference type="Proteomes" id="UP000030011"/>
    </source>
</evidence>
<keyword evidence="1" id="KW-0813">Transport</keyword>
<evidence type="ECO:0000313" key="12">
    <source>
        <dbReference type="EMBL" id="KGN37746.1"/>
    </source>
</evidence>
<dbReference type="Pfam" id="PF13183">
    <property type="entry name" value="Fer4_8"/>
    <property type="match status" value="1"/>
</dbReference>
<dbReference type="InterPro" id="IPR009051">
    <property type="entry name" value="Helical_ferredxn"/>
</dbReference>
<keyword evidence="7" id="KW-0411">Iron-sulfur</keyword>
<dbReference type="RefSeq" id="WP_052112066.1">
    <property type="nucleotide sequence ID" value="NZ_AVPK01000004.1"/>
</dbReference>
<evidence type="ECO:0000259" key="11">
    <source>
        <dbReference type="Pfam" id="PF13183"/>
    </source>
</evidence>
<evidence type="ECO:0000256" key="6">
    <source>
        <dbReference type="ARBA" id="ARBA00023004"/>
    </source>
</evidence>
<evidence type="ECO:0000256" key="7">
    <source>
        <dbReference type="ARBA" id="ARBA00023014"/>
    </source>
</evidence>
<feature type="domain" description="Lactate utilization protein B C-terminal" evidence="10">
    <location>
        <begin position="406"/>
        <end position="480"/>
    </location>
</feature>
<dbReference type="Pfam" id="PF02589">
    <property type="entry name" value="LUD_dom"/>
    <property type="match status" value="1"/>
</dbReference>
<dbReference type="GO" id="GO:0006089">
    <property type="term" value="P:lactate metabolic process"/>
    <property type="evidence" value="ECO:0007669"/>
    <property type="project" value="InterPro"/>
</dbReference>
<evidence type="ECO:0000259" key="10">
    <source>
        <dbReference type="Pfam" id="PF11870"/>
    </source>
</evidence>
<proteinExistence type="predicted"/>
<feature type="domain" description="LUD" evidence="9">
    <location>
        <begin position="79"/>
        <end position="307"/>
    </location>
</feature>
<evidence type="ECO:0000256" key="4">
    <source>
        <dbReference type="ARBA" id="ARBA00022737"/>
    </source>
</evidence>
<comment type="caution">
    <text evidence="12">The sequence shown here is derived from an EMBL/GenBank/DDBJ whole genome shotgun (WGS) entry which is preliminary data.</text>
</comment>
<keyword evidence="6" id="KW-0408">Iron</keyword>
<feature type="region of interest" description="Disordered" evidence="8">
    <location>
        <begin position="474"/>
        <end position="513"/>
    </location>
</feature>
<dbReference type="InterPro" id="IPR004452">
    <property type="entry name" value="LutB/LldF"/>
</dbReference>
<dbReference type="OrthoDB" id="9782337at2"/>
<keyword evidence="5" id="KW-0249">Electron transport</keyword>
<keyword evidence="2" id="KW-0004">4Fe-4S</keyword>
<evidence type="ECO:0000256" key="5">
    <source>
        <dbReference type="ARBA" id="ARBA00022982"/>
    </source>
</evidence>
<sequence>MVTQPVQQTSPTFVGMPKFPVAAREALANTQQRTNLHNATHTIREKRAAVVGEVDDWEALRVAGAEAKDEALHHLGDYLEQLEESLTARGATVHWARDAAEANRIVIDIARAKEVDEVVKVKSMATQEIELNEALEEAGIHAWETDLAELIVQLFGDRPSHILVPAIHRNRTEIRDVFLRQMGEFGRPAPADLTDDPARLAEAARLHLREKFLRAKVAVSGANFAIADTGTLVVVESEGNGRMCLTLPETLISVVGIEKVLPTWDDLSPMLQLLPRSSTGERMNPYTTMWSGVHDGDGPQEVHVILLDNGRTHVLADSVGRQALRCIRCSACLNVCPVYERTGGHAYGSVYPGPIGAVLNPQLRGTASEVDQSLPYASSLCGACFDACPVRINIPELLVELRGTVAEQGGHRAESAAMKAAAWVLSDPRRLAVAQRGATTAGRLIGKRTIRKVPGLGAWTDARDVPTPPKETFRQWWAREHGDGTTTQRAADPGGRADGIPTSNDGTEPGGER</sequence>
<dbReference type="STRING" id="1385521.N803_11860"/>
<dbReference type="SUPFAM" id="SSF54862">
    <property type="entry name" value="4Fe-4S ferredoxins"/>
    <property type="match status" value="1"/>
</dbReference>
<dbReference type="PROSITE" id="PS00198">
    <property type="entry name" value="4FE4S_FER_1"/>
    <property type="match status" value="1"/>
</dbReference>
<keyword evidence="4" id="KW-0677">Repeat</keyword>
<dbReference type="InterPro" id="IPR037171">
    <property type="entry name" value="NagB/RpiA_transferase-like"/>
</dbReference>
<dbReference type="Gene3D" id="1.10.1060.10">
    <property type="entry name" value="Alpha-helical ferredoxin"/>
    <property type="match status" value="1"/>
</dbReference>
<feature type="compositionally biased region" description="Basic and acidic residues" evidence="8">
    <location>
        <begin position="474"/>
        <end position="483"/>
    </location>
</feature>
<dbReference type="eggNOG" id="COG1139">
    <property type="taxonomic scope" value="Bacteria"/>
</dbReference>
<dbReference type="InterPro" id="IPR017900">
    <property type="entry name" value="4Fe4S_Fe_S_CS"/>
</dbReference>
<dbReference type="Pfam" id="PF11870">
    <property type="entry name" value="LutB_C"/>
    <property type="match status" value="1"/>
</dbReference>
<keyword evidence="3" id="KW-0479">Metal-binding</keyword>
<protein>
    <submittedName>
        <fullName evidence="12">(4Fe-4S) cluster-containing protein</fullName>
    </submittedName>
</protein>
<dbReference type="NCBIfam" id="TIGR00273">
    <property type="entry name" value="LutB/LldF family L-lactate oxidation iron-sulfur protein"/>
    <property type="match status" value="1"/>
</dbReference>
<dbReference type="PANTHER" id="PTHR47153">
    <property type="entry name" value="LACTATE UTILIZATION PROTEIN B"/>
    <property type="match status" value="1"/>
</dbReference>
<keyword evidence="13" id="KW-1185">Reference proteome</keyword>
<evidence type="ECO:0000256" key="3">
    <source>
        <dbReference type="ARBA" id="ARBA00022723"/>
    </source>
</evidence>
<organism evidence="12 13">
    <name type="scientific">Knoellia subterranea KCTC 19937</name>
    <dbReference type="NCBI Taxonomy" id="1385521"/>
    <lineage>
        <taxon>Bacteria</taxon>
        <taxon>Bacillati</taxon>
        <taxon>Actinomycetota</taxon>
        <taxon>Actinomycetes</taxon>
        <taxon>Micrococcales</taxon>
        <taxon>Intrasporangiaceae</taxon>
        <taxon>Knoellia</taxon>
    </lineage>
</organism>
<name>A0A0A0JQ70_9MICO</name>
<dbReference type="InterPro" id="IPR024569">
    <property type="entry name" value="LutB_C"/>
</dbReference>